<proteinExistence type="predicted"/>
<dbReference type="EMBL" id="JACCKB010000057">
    <property type="protein sequence ID" value="NYZ69015.1"/>
    <property type="molecule type" value="Genomic_DNA"/>
</dbReference>
<protein>
    <submittedName>
        <fullName evidence="1">Uncharacterized protein</fullName>
    </submittedName>
</protein>
<gene>
    <name evidence="1" type="ORF">H0A36_23625</name>
</gene>
<sequence>MFENKFQWAKGHINHLYVNLDKDGSLYIQYIGVEELALKKQFNNIDKYTSKAVYIDDFIRHHFLKSENETKLELHGVKVVGRVLRSYLKGCIDQNIFFQQRY</sequence>
<keyword evidence="2" id="KW-1185">Reference proteome</keyword>
<accession>A0A853IIU8</accession>
<dbReference type="AlphaFoldDB" id="A0A853IIU8"/>
<evidence type="ECO:0000313" key="2">
    <source>
        <dbReference type="Proteomes" id="UP000569732"/>
    </source>
</evidence>
<comment type="caution">
    <text evidence="1">The sequence shown here is derived from an EMBL/GenBank/DDBJ whole genome shotgun (WGS) entry which is preliminary data.</text>
</comment>
<name>A0A853IIU8_9GAMM</name>
<organism evidence="1 2">
    <name type="scientific">Spartinivicinus marinus</name>
    <dbReference type="NCBI Taxonomy" id="2994442"/>
    <lineage>
        <taxon>Bacteria</taxon>
        <taxon>Pseudomonadati</taxon>
        <taxon>Pseudomonadota</taxon>
        <taxon>Gammaproteobacteria</taxon>
        <taxon>Oceanospirillales</taxon>
        <taxon>Zooshikellaceae</taxon>
        <taxon>Spartinivicinus</taxon>
    </lineage>
</organism>
<evidence type="ECO:0000313" key="1">
    <source>
        <dbReference type="EMBL" id="NYZ69015.1"/>
    </source>
</evidence>
<dbReference type="RefSeq" id="WP_266195563.1">
    <property type="nucleotide sequence ID" value="NZ_JAPJZK010000001.1"/>
</dbReference>
<reference evidence="1 2" key="1">
    <citation type="submission" date="2020-07" db="EMBL/GenBank/DDBJ databases">
        <title>Endozoicomonas sp. nov., isolated from sediment.</title>
        <authorList>
            <person name="Gu T."/>
        </authorList>
    </citation>
    <scope>NUCLEOTIDE SEQUENCE [LARGE SCALE GENOMIC DNA]</scope>
    <source>
        <strain evidence="1 2">SM1973</strain>
    </source>
</reference>
<dbReference type="Proteomes" id="UP000569732">
    <property type="component" value="Unassembled WGS sequence"/>
</dbReference>